<reference evidence="2 3" key="1">
    <citation type="submission" date="2023-08" db="EMBL/GenBank/DDBJ databases">
        <title>Implementing the SeqCode for naming new Mesorhizobium species isolated from Vachellia karroo root nodules.</title>
        <authorList>
            <person name="Van Lill M."/>
        </authorList>
    </citation>
    <scope>NUCLEOTIDE SEQUENCE [LARGE SCALE GENOMIC DNA]</scope>
    <source>
        <strain evidence="2 3">VK2B</strain>
    </source>
</reference>
<dbReference type="Proteomes" id="UP001280156">
    <property type="component" value="Unassembled WGS sequence"/>
</dbReference>
<keyword evidence="1" id="KW-0812">Transmembrane</keyword>
<evidence type="ECO:0000313" key="3">
    <source>
        <dbReference type="Proteomes" id="UP001280156"/>
    </source>
</evidence>
<feature type="transmembrane region" description="Helical" evidence="1">
    <location>
        <begin position="221"/>
        <end position="240"/>
    </location>
</feature>
<sequence>MGVVNKEIPLGSYTVSIESVRKIYKGLQRTVDEEADLALAKWELLPDQTKEQSEAQKKEVRAKAFKVTVSLYAEDGSRTYGETEEIFDLPENAPFVTKIYMTNQTAFKAIANTNPANLFELMLDFSQPPLLDANNVVSSPTYNASKLTIGSVREGWLAGTEKIVLSHLDKRHRFRTRLHAPFAYDHGLMAFGFPFGFYACWLASDLVDKWTTNNQFLRTAAYVYIVVASLWVYRVLFGYTKWAFPLAELKEQRSRPKVHRAFWWGLVALLAGKVFWDFFDPYLSIAHWFGTSIP</sequence>
<name>A0ABU4Y9I3_9HYPH</name>
<evidence type="ECO:0000256" key="1">
    <source>
        <dbReference type="SAM" id="Phobius"/>
    </source>
</evidence>
<protein>
    <submittedName>
        <fullName evidence="2">Uncharacterized protein</fullName>
    </submittedName>
</protein>
<feature type="transmembrane region" description="Helical" evidence="1">
    <location>
        <begin position="261"/>
        <end position="279"/>
    </location>
</feature>
<evidence type="ECO:0000313" key="2">
    <source>
        <dbReference type="EMBL" id="MDX8483596.1"/>
    </source>
</evidence>
<gene>
    <name evidence="2" type="ORF">RFM52_00200</name>
</gene>
<keyword evidence="3" id="KW-1185">Reference proteome</keyword>
<comment type="caution">
    <text evidence="2">The sequence shown here is derived from an EMBL/GenBank/DDBJ whole genome shotgun (WGS) entry which is preliminary data.</text>
</comment>
<dbReference type="RefSeq" id="WP_320293861.1">
    <property type="nucleotide sequence ID" value="NZ_JAVIIU010000002.1"/>
</dbReference>
<keyword evidence="1" id="KW-0472">Membrane</keyword>
<organism evidence="2 3">
    <name type="scientific">Mesorhizobium humile</name>
    <dbReference type="NCBI Taxonomy" id="3072313"/>
    <lineage>
        <taxon>Bacteria</taxon>
        <taxon>Pseudomonadati</taxon>
        <taxon>Pseudomonadota</taxon>
        <taxon>Alphaproteobacteria</taxon>
        <taxon>Hyphomicrobiales</taxon>
        <taxon>Phyllobacteriaceae</taxon>
        <taxon>Mesorhizobium</taxon>
    </lineage>
</organism>
<dbReference type="EMBL" id="JAVIIV010000001">
    <property type="protein sequence ID" value="MDX8483596.1"/>
    <property type="molecule type" value="Genomic_DNA"/>
</dbReference>
<keyword evidence="1" id="KW-1133">Transmembrane helix</keyword>
<proteinExistence type="predicted"/>
<accession>A0ABU4Y9I3</accession>
<feature type="transmembrane region" description="Helical" evidence="1">
    <location>
        <begin position="182"/>
        <end position="201"/>
    </location>
</feature>